<dbReference type="Pfam" id="PF01590">
    <property type="entry name" value="GAF"/>
    <property type="match status" value="1"/>
</dbReference>
<dbReference type="InterPro" id="IPR050469">
    <property type="entry name" value="Diguanylate_Cyclase"/>
</dbReference>
<dbReference type="AlphaFoldDB" id="A0AAW8R1S0"/>
<dbReference type="PANTHER" id="PTHR45138">
    <property type="entry name" value="REGULATORY COMPONENTS OF SENSORY TRANSDUCTION SYSTEM"/>
    <property type="match status" value="1"/>
</dbReference>
<dbReference type="FunFam" id="3.30.70.270:FF:000001">
    <property type="entry name" value="Diguanylate cyclase domain protein"/>
    <property type="match status" value="1"/>
</dbReference>
<dbReference type="InterPro" id="IPR029016">
    <property type="entry name" value="GAF-like_dom_sf"/>
</dbReference>
<dbReference type="GO" id="GO:0005886">
    <property type="term" value="C:plasma membrane"/>
    <property type="evidence" value="ECO:0007669"/>
    <property type="project" value="TreeGrafter"/>
</dbReference>
<sequence length="489" mass="54477">MINTSYKELLAPLPVSLLCKNMENGEVYANPACLSMFGAERQADTFGNSLVFYDVQSRQPLTAEQHPFSLCNGQDTLHLEVRVKSNFKNLNCRIEGKKVTFDGQPWVVLHVHSLQDNDITGTQTTYSSMANHLAFSRLLSGISSQLINVKTEHLDELIEKSLGAFGEFCGVDRCYLFQFSDDKTSMNNTHEWVAPGVLPYKDDLQNVSSNDLPYFDNTIKTKNVFKIDNVDDLPDEAALEKEEFKRERIKSVLCVAVHINDKLFGFIGCDIIGSPYSWREHDVRYLKLIGEMLSNTLESVTNRVSLQQVTTALEKANEQLAHQANFDGLTGIANRRQFDKSLEKALKRGTRDGKYISLLMVDVDHFKHFNDSFGHSAGDVALQKVAKALDSCCKRTDDLAARYGGEEFCIILPNTNQEQSLSVAQEVMRAMAALNISFEPSLGEGILSVSIGKATQKCDASITNAQLIDLADKALYRAKKDGRNCIASA</sequence>
<dbReference type="PROSITE" id="PS50887">
    <property type="entry name" value="GGDEF"/>
    <property type="match status" value="1"/>
</dbReference>
<dbReference type="EMBL" id="JAVRIE010000002">
    <property type="protein sequence ID" value="MDT0582098.1"/>
    <property type="molecule type" value="Genomic_DNA"/>
</dbReference>
<feature type="domain" description="GGDEF" evidence="4">
    <location>
        <begin position="354"/>
        <end position="489"/>
    </location>
</feature>
<dbReference type="CDD" id="cd01949">
    <property type="entry name" value="GGDEF"/>
    <property type="match status" value="1"/>
</dbReference>
<evidence type="ECO:0000256" key="2">
    <source>
        <dbReference type="ARBA" id="ARBA00012528"/>
    </source>
</evidence>
<dbReference type="SUPFAM" id="SSF55781">
    <property type="entry name" value="GAF domain-like"/>
    <property type="match status" value="1"/>
</dbReference>
<comment type="caution">
    <text evidence="5">The sequence shown here is derived from an EMBL/GenBank/DDBJ whole genome shotgun (WGS) entry which is preliminary data.</text>
</comment>
<dbReference type="GO" id="GO:1902201">
    <property type="term" value="P:negative regulation of bacterial-type flagellum-dependent cell motility"/>
    <property type="evidence" value="ECO:0007669"/>
    <property type="project" value="TreeGrafter"/>
</dbReference>
<dbReference type="SUPFAM" id="SSF55073">
    <property type="entry name" value="Nucleotide cyclase"/>
    <property type="match status" value="1"/>
</dbReference>
<dbReference type="GO" id="GO:0052621">
    <property type="term" value="F:diguanylate cyclase activity"/>
    <property type="evidence" value="ECO:0007669"/>
    <property type="project" value="UniProtKB-EC"/>
</dbReference>
<dbReference type="Proteomes" id="UP001249020">
    <property type="component" value="Unassembled WGS sequence"/>
</dbReference>
<keyword evidence="6" id="KW-1185">Reference proteome</keyword>
<reference evidence="5 6" key="1">
    <citation type="submission" date="2023-09" db="EMBL/GenBank/DDBJ databases">
        <authorList>
            <person name="Rey-Velasco X."/>
        </authorList>
    </citation>
    <scope>NUCLEOTIDE SEQUENCE [LARGE SCALE GENOMIC DNA]</scope>
    <source>
        <strain evidence="5 6">W409</strain>
    </source>
</reference>
<dbReference type="NCBIfam" id="TIGR00254">
    <property type="entry name" value="GGDEF"/>
    <property type="match status" value="1"/>
</dbReference>
<evidence type="ECO:0000313" key="5">
    <source>
        <dbReference type="EMBL" id="MDT0582098.1"/>
    </source>
</evidence>
<name>A0AAW8R1S0_9ALTE</name>
<evidence type="ECO:0000313" key="6">
    <source>
        <dbReference type="Proteomes" id="UP001249020"/>
    </source>
</evidence>
<evidence type="ECO:0000256" key="3">
    <source>
        <dbReference type="ARBA" id="ARBA00034247"/>
    </source>
</evidence>
<dbReference type="Gene3D" id="3.30.70.270">
    <property type="match status" value="1"/>
</dbReference>
<proteinExistence type="predicted"/>
<dbReference type="Gene3D" id="3.30.450.40">
    <property type="match status" value="1"/>
</dbReference>
<gene>
    <name evidence="5" type="ORF">RM544_06080</name>
</gene>
<dbReference type="InterPro" id="IPR000160">
    <property type="entry name" value="GGDEF_dom"/>
</dbReference>
<dbReference type="Pfam" id="PF00990">
    <property type="entry name" value="GGDEF"/>
    <property type="match status" value="1"/>
</dbReference>
<dbReference type="GO" id="GO:0043709">
    <property type="term" value="P:cell adhesion involved in single-species biofilm formation"/>
    <property type="evidence" value="ECO:0007669"/>
    <property type="project" value="TreeGrafter"/>
</dbReference>
<dbReference type="InterPro" id="IPR043128">
    <property type="entry name" value="Rev_trsase/Diguanyl_cyclase"/>
</dbReference>
<dbReference type="InterPro" id="IPR029787">
    <property type="entry name" value="Nucleotide_cyclase"/>
</dbReference>
<organism evidence="5 6">
    <name type="scientific">Brumicola blandensis</name>
    <dbReference type="NCBI Taxonomy" id="3075611"/>
    <lineage>
        <taxon>Bacteria</taxon>
        <taxon>Pseudomonadati</taxon>
        <taxon>Pseudomonadota</taxon>
        <taxon>Gammaproteobacteria</taxon>
        <taxon>Alteromonadales</taxon>
        <taxon>Alteromonadaceae</taxon>
        <taxon>Brumicola</taxon>
    </lineage>
</organism>
<dbReference type="EC" id="2.7.7.65" evidence="2"/>
<dbReference type="PANTHER" id="PTHR45138:SF9">
    <property type="entry name" value="DIGUANYLATE CYCLASE DGCM-RELATED"/>
    <property type="match status" value="1"/>
</dbReference>
<dbReference type="SMART" id="SM00065">
    <property type="entry name" value="GAF"/>
    <property type="match status" value="1"/>
</dbReference>
<dbReference type="RefSeq" id="WP_311360880.1">
    <property type="nucleotide sequence ID" value="NZ_JAVRIE010000002.1"/>
</dbReference>
<comment type="cofactor">
    <cofactor evidence="1">
        <name>Mg(2+)</name>
        <dbReference type="ChEBI" id="CHEBI:18420"/>
    </cofactor>
</comment>
<accession>A0AAW8R1S0</accession>
<dbReference type="SMART" id="SM00267">
    <property type="entry name" value="GGDEF"/>
    <property type="match status" value="1"/>
</dbReference>
<dbReference type="InterPro" id="IPR003018">
    <property type="entry name" value="GAF"/>
</dbReference>
<evidence type="ECO:0000256" key="1">
    <source>
        <dbReference type="ARBA" id="ARBA00001946"/>
    </source>
</evidence>
<protein>
    <recommendedName>
        <fullName evidence="2">diguanylate cyclase</fullName>
        <ecNumber evidence="2">2.7.7.65</ecNumber>
    </recommendedName>
</protein>
<evidence type="ECO:0000259" key="4">
    <source>
        <dbReference type="PROSITE" id="PS50887"/>
    </source>
</evidence>
<comment type="catalytic activity">
    <reaction evidence="3">
        <text>2 GTP = 3',3'-c-di-GMP + 2 diphosphate</text>
        <dbReference type="Rhea" id="RHEA:24898"/>
        <dbReference type="ChEBI" id="CHEBI:33019"/>
        <dbReference type="ChEBI" id="CHEBI:37565"/>
        <dbReference type="ChEBI" id="CHEBI:58805"/>
        <dbReference type="EC" id="2.7.7.65"/>
    </reaction>
</comment>